<name>S0FCF3_9BACT</name>
<dbReference type="AlphaFoldDB" id="S0FCF3"/>
<dbReference type="Proteomes" id="UP000014073">
    <property type="component" value="Unassembled WGS sequence"/>
</dbReference>
<protein>
    <submittedName>
        <fullName evidence="1">Uncharacterized protein</fullName>
    </submittedName>
</protein>
<keyword evidence="2" id="KW-1185">Reference proteome</keyword>
<dbReference type="EMBL" id="ACBW01000212">
    <property type="protein sequence ID" value="EEF77825.1"/>
    <property type="molecule type" value="Genomic_DNA"/>
</dbReference>
<gene>
    <name evidence="1" type="ORF">BACCOPRO_03348</name>
</gene>
<sequence length="48" mass="5602">MESYNYTKESRNGKNHRFFRTIASVPSQGNALILRLKRIVILIDKPKP</sequence>
<comment type="caution">
    <text evidence="1">The sequence shown here is derived from an EMBL/GenBank/DDBJ whole genome shotgun (WGS) entry which is preliminary data.</text>
</comment>
<proteinExistence type="predicted"/>
<accession>S0FCF3</accession>
<evidence type="ECO:0000313" key="1">
    <source>
        <dbReference type="EMBL" id="EEF77825.1"/>
    </source>
</evidence>
<evidence type="ECO:0000313" key="2">
    <source>
        <dbReference type="Proteomes" id="UP000014073"/>
    </source>
</evidence>
<organism evidence="1 2">
    <name type="scientific">Phocaeicola coprophilus DSM 18228 = JCM 13818</name>
    <dbReference type="NCBI Taxonomy" id="547042"/>
    <lineage>
        <taxon>Bacteria</taxon>
        <taxon>Pseudomonadati</taxon>
        <taxon>Bacteroidota</taxon>
        <taxon>Bacteroidia</taxon>
        <taxon>Bacteroidales</taxon>
        <taxon>Bacteroidaceae</taxon>
        <taxon>Phocaeicola</taxon>
    </lineage>
</organism>
<dbReference type="HOGENOM" id="CLU_3149359_0_0_10"/>
<reference evidence="1 2" key="1">
    <citation type="submission" date="2008-12" db="EMBL/GenBank/DDBJ databases">
        <authorList>
            <person name="Fulton L."/>
            <person name="Clifton S."/>
            <person name="Fulton B."/>
            <person name="Xu J."/>
            <person name="Minx P."/>
            <person name="Pepin K.H."/>
            <person name="Johnson M."/>
            <person name="Bhonagiri V."/>
            <person name="Nash W.E."/>
            <person name="Mardis E.R."/>
            <person name="Wilson R.K."/>
        </authorList>
    </citation>
    <scope>NUCLEOTIDE SEQUENCE [LARGE SCALE GENOMIC DNA]</scope>
    <source>
        <strain evidence="1 2">DSM 18228</strain>
    </source>
</reference>
<dbReference type="STRING" id="547042.BACCOPRO_03348"/>